<evidence type="ECO:0000256" key="8">
    <source>
        <dbReference type="RuleBase" id="RU000382"/>
    </source>
</evidence>
<organism evidence="9">
    <name type="scientific">Enterobius vermicularis</name>
    <name type="common">Human pinworm</name>
    <dbReference type="NCBI Taxonomy" id="51028"/>
    <lineage>
        <taxon>Eukaryota</taxon>
        <taxon>Metazoa</taxon>
        <taxon>Ecdysozoa</taxon>
        <taxon>Nematoda</taxon>
        <taxon>Chromadorea</taxon>
        <taxon>Rhabditida</taxon>
        <taxon>Spirurina</taxon>
        <taxon>Oxyuridomorpha</taxon>
        <taxon>Oxyuroidea</taxon>
        <taxon>Oxyuridae</taxon>
        <taxon>Enterobius</taxon>
    </lineage>
</organism>
<dbReference type="GO" id="GO:0004351">
    <property type="term" value="F:glutamate decarboxylase activity"/>
    <property type="evidence" value="ECO:0007669"/>
    <property type="project" value="TreeGrafter"/>
</dbReference>
<comment type="similarity">
    <text evidence="2 8">Belongs to the group II decarboxylase family.</text>
</comment>
<dbReference type="CDD" id="cd06450">
    <property type="entry name" value="DOPA_deC_like"/>
    <property type="match status" value="1"/>
</dbReference>
<dbReference type="GO" id="GO:0009449">
    <property type="term" value="P:gamma-aminobutyric acid biosynthetic process"/>
    <property type="evidence" value="ECO:0007669"/>
    <property type="project" value="TreeGrafter"/>
</dbReference>
<accession>A0A158QBF8</accession>
<dbReference type="InterPro" id="IPR015424">
    <property type="entry name" value="PyrdxlP-dep_Trfase"/>
</dbReference>
<evidence type="ECO:0000256" key="6">
    <source>
        <dbReference type="ARBA" id="ARBA00023239"/>
    </source>
</evidence>
<evidence type="ECO:0000256" key="2">
    <source>
        <dbReference type="ARBA" id="ARBA00009533"/>
    </source>
</evidence>
<reference evidence="9" key="1">
    <citation type="submission" date="2016-04" db="UniProtKB">
        <authorList>
            <consortium name="WormBaseParasite"/>
        </authorList>
    </citation>
    <scope>IDENTIFICATION</scope>
</reference>
<dbReference type="Pfam" id="PF00282">
    <property type="entry name" value="Pyridoxal_deC"/>
    <property type="match status" value="1"/>
</dbReference>
<dbReference type="PANTHER" id="PTHR45677">
    <property type="entry name" value="GLUTAMATE DECARBOXYLASE-RELATED"/>
    <property type="match status" value="1"/>
</dbReference>
<protein>
    <submittedName>
        <fullName evidence="9">Glutamate decarboxylase 1</fullName>
    </submittedName>
</protein>
<comment type="subunit">
    <text evidence="3">Homodimer.</text>
</comment>
<evidence type="ECO:0000256" key="1">
    <source>
        <dbReference type="ARBA" id="ARBA00001933"/>
    </source>
</evidence>
<comment type="cofactor">
    <cofactor evidence="1 7 8">
        <name>pyridoxal 5'-phosphate</name>
        <dbReference type="ChEBI" id="CHEBI:597326"/>
    </cofactor>
</comment>
<evidence type="ECO:0000256" key="4">
    <source>
        <dbReference type="ARBA" id="ARBA00022793"/>
    </source>
</evidence>
<evidence type="ECO:0000256" key="5">
    <source>
        <dbReference type="ARBA" id="ARBA00022898"/>
    </source>
</evidence>
<evidence type="ECO:0000256" key="3">
    <source>
        <dbReference type="ARBA" id="ARBA00011738"/>
    </source>
</evidence>
<dbReference type="Gene3D" id="3.40.640.10">
    <property type="entry name" value="Type I PLP-dependent aspartate aminotransferase-like (Major domain)"/>
    <property type="match status" value="1"/>
</dbReference>
<dbReference type="PANTHER" id="PTHR45677:SF10">
    <property type="entry name" value="GLUTAMATE DECARBOXYLASE"/>
    <property type="match status" value="1"/>
</dbReference>
<dbReference type="InterPro" id="IPR002129">
    <property type="entry name" value="PyrdxlP-dep_de-COase"/>
</dbReference>
<feature type="modified residue" description="N6-(pyridoxal phosphate)lysine" evidence="7">
    <location>
        <position position="303"/>
    </location>
</feature>
<dbReference type="InterPro" id="IPR015421">
    <property type="entry name" value="PyrdxlP-dep_Trfase_major"/>
</dbReference>
<sequence length="490" mass="56100">LFTDILPQNVDNWEGTEKFLRSIVDILLAYIREENDRSSKVLDFHHPKEMEKKIDLTLPQKPYPLQKLLDDCREVLRLGVKTGHPLFFNQISCGLDLVSMAGEWLAATANTNMFTYEISPVYILMEKEVTKRMIELIGWEDGDYIFAPGGAISNLYAMNAARHFHYPRVKPLGASDVPTLCAFTSEDSHYSIGSAAAVMGIGTDNVFNIPTDCFGRMIPDALETKIIQCKQEGYLPFFVAATAGTTVFGAFDPIPQIADICERHKIWLHVDAAWGGGLLLSKKHRYRLKGIERANSVVWNPHKLMGALLQCSICFIKQVGLLFQTNQMSPDYLFQQDKPYDVSYDTGDKAMQCGRHNDIFKLWIMWRSKGMDGYEKQINRLMDLSEYFTEKIKKTEGYEMVIRDPEYLNICFWYVPQGLRNLDQKEKKARLDKVAPKIKAKMMERGTTMVGYQPHKQHPNFFRMIISSQAITEADLDFLIQEIIDIGENL</sequence>
<dbReference type="SUPFAM" id="SSF53383">
    <property type="entry name" value="PLP-dependent transferases"/>
    <property type="match status" value="1"/>
</dbReference>
<evidence type="ECO:0000313" key="9">
    <source>
        <dbReference type="WBParaSite" id="EVEC_0000953201-mRNA-1"/>
    </source>
</evidence>
<evidence type="ECO:0000256" key="7">
    <source>
        <dbReference type="PIRSR" id="PIRSR602129-50"/>
    </source>
</evidence>
<dbReference type="WBParaSite" id="EVEC_0000953201-mRNA-1">
    <property type="protein sequence ID" value="EVEC_0000953201-mRNA-1"/>
    <property type="gene ID" value="EVEC_0000953201"/>
</dbReference>
<dbReference type="FunFam" id="3.40.640.10:FF:000016">
    <property type="entry name" value="Glutamate decarboxylase like 1"/>
    <property type="match status" value="1"/>
</dbReference>
<dbReference type="AlphaFoldDB" id="A0A158QBF8"/>
<keyword evidence="4" id="KW-0210">Decarboxylase</keyword>
<name>A0A158QBF8_ENTVE</name>
<proteinExistence type="inferred from homology"/>
<keyword evidence="5 7" id="KW-0663">Pyridoxal phosphate</keyword>
<keyword evidence="6 8" id="KW-0456">Lyase</keyword>
<dbReference type="GO" id="GO:0030170">
    <property type="term" value="F:pyridoxal phosphate binding"/>
    <property type="evidence" value="ECO:0007669"/>
    <property type="project" value="InterPro"/>
</dbReference>
<dbReference type="GO" id="GO:0005737">
    <property type="term" value="C:cytoplasm"/>
    <property type="evidence" value="ECO:0007669"/>
    <property type="project" value="TreeGrafter"/>
</dbReference>
<dbReference type="Gene3D" id="3.90.1150.170">
    <property type="match status" value="1"/>
</dbReference>